<reference evidence="2" key="2">
    <citation type="submission" date="2023-06" db="EMBL/GenBank/DDBJ databases">
        <authorList>
            <person name="Ma L."/>
            <person name="Liu K.-W."/>
            <person name="Li Z."/>
            <person name="Hsiao Y.-Y."/>
            <person name="Qi Y."/>
            <person name="Fu T."/>
            <person name="Tang G."/>
            <person name="Zhang D."/>
            <person name="Sun W.-H."/>
            <person name="Liu D.-K."/>
            <person name="Li Y."/>
            <person name="Chen G.-Z."/>
            <person name="Liu X.-D."/>
            <person name="Liao X.-Y."/>
            <person name="Jiang Y.-T."/>
            <person name="Yu X."/>
            <person name="Hao Y."/>
            <person name="Huang J."/>
            <person name="Zhao X.-W."/>
            <person name="Ke S."/>
            <person name="Chen Y.-Y."/>
            <person name="Wu W.-L."/>
            <person name="Hsu J.-L."/>
            <person name="Lin Y.-F."/>
            <person name="Huang M.-D."/>
            <person name="Li C.-Y."/>
            <person name="Huang L."/>
            <person name="Wang Z.-W."/>
            <person name="Zhao X."/>
            <person name="Zhong W.-Y."/>
            <person name="Peng D.-H."/>
            <person name="Ahmad S."/>
            <person name="Lan S."/>
            <person name="Zhang J.-S."/>
            <person name="Tsai W.-C."/>
            <person name="Van De Peer Y."/>
            <person name="Liu Z.-J."/>
        </authorList>
    </citation>
    <scope>NUCLEOTIDE SEQUENCE</scope>
    <source>
        <strain evidence="2">SCP</strain>
        <tissue evidence="2">Leaves</tissue>
    </source>
</reference>
<keyword evidence="1" id="KW-0812">Transmembrane</keyword>
<dbReference type="PANTHER" id="PTHR33573">
    <property type="entry name" value="CASP-LIKE PROTEIN 4A4"/>
    <property type="match status" value="1"/>
</dbReference>
<comment type="caution">
    <text evidence="2">The sequence shown here is derived from an EMBL/GenBank/DDBJ whole genome shotgun (WGS) entry which is preliminary data.</text>
</comment>
<sequence length="110" mass="11879">MAYTLLQVPFAVIYMGKQFGNIEALRVFSMIGDKVMSLLLATGVGAGFGYTVDSKRDYDELSNDEIVKPVIFDKIDNAADKVYASTGLLLAATVCMVILSVAASFSLIKK</sequence>
<reference evidence="2" key="1">
    <citation type="journal article" date="2023" name="Nat. Commun.">
        <title>Diploid and tetraploid genomes of Acorus and the evolution of monocots.</title>
        <authorList>
            <person name="Ma L."/>
            <person name="Liu K.W."/>
            <person name="Li Z."/>
            <person name="Hsiao Y.Y."/>
            <person name="Qi Y."/>
            <person name="Fu T."/>
            <person name="Tang G.D."/>
            <person name="Zhang D."/>
            <person name="Sun W.H."/>
            <person name="Liu D.K."/>
            <person name="Li Y."/>
            <person name="Chen G.Z."/>
            <person name="Liu X.D."/>
            <person name="Liao X.Y."/>
            <person name="Jiang Y.T."/>
            <person name="Yu X."/>
            <person name="Hao Y."/>
            <person name="Huang J."/>
            <person name="Zhao X.W."/>
            <person name="Ke S."/>
            <person name="Chen Y.Y."/>
            <person name="Wu W.L."/>
            <person name="Hsu J.L."/>
            <person name="Lin Y.F."/>
            <person name="Huang M.D."/>
            <person name="Li C.Y."/>
            <person name="Huang L."/>
            <person name="Wang Z.W."/>
            <person name="Zhao X."/>
            <person name="Zhong W.Y."/>
            <person name="Peng D.H."/>
            <person name="Ahmad S."/>
            <person name="Lan S."/>
            <person name="Zhang J.S."/>
            <person name="Tsai W.C."/>
            <person name="Van de Peer Y."/>
            <person name="Liu Z.J."/>
        </authorList>
    </citation>
    <scope>NUCLEOTIDE SEQUENCE</scope>
    <source>
        <strain evidence="2">SCP</strain>
    </source>
</reference>
<proteinExistence type="predicted"/>
<feature type="transmembrane region" description="Helical" evidence="1">
    <location>
        <begin position="35"/>
        <end position="52"/>
    </location>
</feature>
<protein>
    <submittedName>
        <fullName evidence="2">Uncharacterized protein</fullName>
    </submittedName>
</protein>
<dbReference type="AlphaFoldDB" id="A0AAV8ZY89"/>
<keyword evidence="1" id="KW-0472">Membrane</keyword>
<dbReference type="EMBL" id="JAUJYN010000121">
    <property type="protein sequence ID" value="KAK1256531.1"/>
    <property type="molecule type" value="Genomic_DNA"/>
</dbReference>
<keyword evidence="1" id="KW-1133">Transmembrane helix</keyword>
<gene>
    <name evidence="2" type="ORF">QJS04_geneDACA017216</name>
</gene>
<evidence type="ECO:0000313" key="3">
    <source>
        <dbReference type="Proteomes" id="UP001179952"/>
    </source>
</evidence>
<feature type="transmembrane region" description="Helical" evidence="1">
    <location>
        <begin position="82"/>
        <end position="108"/>
    </location>
</feature>
<dbReference type="Proteomes" id="UP001179952">
    <property type="component" value="Unassembled WGS sequence"/>
</dbReference>
<dbReference type="PANTHER" id="PTHR33573:SF17">
    <property type="entry name" value="CASP-LIKE PROTEIN 4D1"/>
    <property type="match status" value="1"/>
</dbReference>
<evidence type="ECO:0000256" key="1">
    <source>
        <dbReference type="SAM" id="Phobius"/>
    </source>
</evidence>
<organism evidence="2 3">
    <name type="scientific">Acorus gramineus</name>
    <name type="common">Dwarf sweet flag</name>
    <dbReference type="NCBI Taxonomy" id="55184"/>
    <lineage>
        <taxon>Eukaryota</taxon>
        <taxon>Viridiplantae</taxon>
        <taxon>Streptophyta</taxon>
        <taxon>Embryophyta</taxon>
        <taxon>Tracheophyta</taxon>
        <taxon>Spermatophyta</taxon>
        <taxon>Magnoliopsida</taxon>
        <taxon>Liliopsida</taxon>
        <taxon>Acoraceae</taxon>
        <taxon>Acorus</taxon>
    </lineage>
</organism>
<evidence type="ECO:0000313" key="2">
    <source>
        <dbReference type="EMBL" id="KAK1256531.1"/>
    </source>
</evidence>
<name>A0AAV8ZY89_ACOGR</name>
<keyword evidence="3" id="KW-1185">Reference proteome</keyword>
<accession>A0AAV8ZY89</accession>